<evidence type="ECO:0000256" key="1">
    <source>
        <dbReference type="ARBA" id="ARBA00004442"/>
    </source>
</evidence>
<evidence type="ECO:0000313" key="9">
    <source>
        <dbReference type="Proteomes" id="UP000218263"/>
    </source>
</evidence>
<comment type="subcellular location">
    <subcellularLocation>
        <location evidence="1">Cell outer membrane</location>
    </subcellularLocation>
</comment>
<feature type="domain" description="RagB/SusD" evidence="6">
    <location>
        <begin position="265"/>
        <end position="477"/>
    </location>
</feature>
<dbReference type="KEGG" id="mgot:MgSA37_03898"/>
<evidence type="ECO:0000256" key="4">
    <source>
        <dbReference type="ARBA" id="ARBA00023136"/>
    </source>
</evidence>
<dbReference type="PROSITE" id="PS51257">
    <property type="entry name" value="PROKAR_LIPOPROTEIN"/>
    <property type="match status" value="1"/>
</dbReference>
<name>A0A120MYR7_9SPHI</name>
<accession>A0A120MYR7</accession>
<evidence type="ECO:0000256" key="3">
    <source>
        <dbReference type="ARBA" id="ARBA00022729"/>
    </source>
</evidence>
<keyword evidence="3" id="KW-0732">Signal</keyword>
<dbReference type="AlphaFoldDB" id="A0A120MYR7"/>
<dbReference type="EMBL" id="AP017313">
    <property type="protein sequence ID" value="BAU55706.1"/>
    <property type="molecule type" value="Genomic_DNA"/>
</dbReference>
<dbReference type="Gene3D" id="1.25.40.390">
    <property type="match status" value="1"/>
</dbReference>
<feature type="domain" description="SusD-like N-terminal" evidence="7">
    <location>
        <begin position="87"/>
        <end position="225"/>
    </location>
</feature>
<dbReference type="CDD" id="cd08977">
    <property type="entry name" value="SusD"/>
    <property type="match status" value="1"/>
</dbReference>
<evidence type="ECO:0000256" key="2">
    <source>
        <dbReference type="ARBA" id="ARBA00006275"/>
    </source>
</evidence>
<dbReference type="Pfam" id="PF07980">
    <property type="entry name" value="SusD_RagB"/>
    <property type="match status" value="1"/>
</dbReference>
<organism evidence="8 9">
    <name type="scientific">Mucilaginibacter gotjawali</name>
    <dbReference type="NCBI Taxonomy" id="1550579"/>
    <lineage>
        <taxon>Bacteria</taxon>
        <taxon>Pseudomonadati</taxon>
        <taxon>Bacteroidota</taxon>
        <taxon>Sphingobacteriia</taxon>
        <taxon>Sphingobacteriales</taxon>
        <taxon>Sphingobacteriaceae</taxon>
        <taxon>Mucilaginibacter</taxon>
    </lineage>
</organism>
<dbReference type="RefSeq" id="WP_096354130.1">
    <property type="nucleotide sequence ID" value="NZ_AP017313.1"/>
</dbReference>
<dbReference type="GO" id="GO:0009279">
    <property type="term" value="C:cell outer membrane"/>
    <property type="evidence" value="ECO:0007669"/>
    <property type="project" value="UniProtKB-SubCell"/>
</dbReference>
<reference evidence="8 9" key="1">
    <citation type="submission" date="2015-12" db="EMBL/GenBank/DDBJ databases">
        <title>Genome sequence of Mucilaginibacter gotjawali.</title>
        <authorList>
            <person name="Lee J.S."/>
            <person name="Lee K.C."/>
            <person name="Kim K.K."/>
            <person name="Lee B.W."/>
        </authorList>
    </citation>
    <scope>NUCLEOTIDE SEQUENCE [LARGE SCALE GENOMIC DNA]</scope>
    <source>
        <strain evidence="8 9">SA3-7</strain>
    </source>
</reference>
<protein>
    <submittedName>
        <fullName evidence="8">SusD family protein</fullName>
    </submittedName>
</protein>
<evidence type="ECO:0000259" key="6">
    <source>
        <dbReference type="Pfam" id="PF07980"/>
    </source>
</evidence>
<dbReference type="Pfam" id="PF14322">
    <property type="entry name" value="SusD-like_3"/>
    <property type="match status" value="1"/>
</dbReference>
<sequence length="501" mass="54627">MKAKNIYIYLTASLFIISTGCKKVLDQPVLGQYQTSNFFTSDANAILGVNAAYAPLTFTDGASNAIWVLGDLASDDAIKGSSDGDQSDFLSVQNFNINPSNSAVEAVWKRYYDGVFACNVVTDGLATSQPGVSEPVRASVLAQAEFLRAYYYFNLTAAYGKIPLHLKVETPAELQSPALPQAQIYAQIEKDCQAAAAVLPTTWTGADVGRVTKGAALSLLAKTYLFEQKWALAASTAQQVEALGVYSLLPVFADNFRAATKNNAEAVFSIQHTSGLVPYQGNNLNAWFAPRPLNGYGFYLPTQSLVNNFEKAPDGTVDPRLDYTVGRAGHPYFDSAFDPSWTSTGYVSKKHTQPLSEIPVNIRGDGNLNYQAIRFSEVLLIEAEALNESGSSAAALIPLNKVRKRARESYLYDASLPGYGTVPAGLLPDVSITDQSSLRDIIRAERRSELALEFHRFFDIIRYGQAYAAAALSNKPNFNFTTNQFFPIPESEREANLKLGE</sequence>
<dbReference type="Proteomes" id="UP000218263">
    <property type="component" value="Chromosome"/>
</dbReference>
<dbReference type="InterPro" id="IPR011990">
    <property type="entry name" value="TPR-like_helical_dom_sf"/>
</dbReference>
<dbReference type="SUPFAM" id="SSF48452">
    <property type="entry name" value="TPR-like"/>
    <property type="match status" value="1"/>
</dbReference>
<keyword evidence="4" id="KW-0472">Membrane</keyword>
<evidence type="ECO:0000313" key="8">
    <source>
        <dbReference type="EMBL" id="BAU55706.1"/>
    </source>
</evidence>
<proteinExistence type="inferred from homology"/>
<evidence type="ECO:0000259" key="7">
    <source>
        <dbReference type="Pfam" id="PF14322"/>
    </source>
</evidence>
<dbReference type="InterPro" id="IPR033985">
    <property type="entry name" value="SusD-like_N"/>
</dbReference>
<keyword evidence="9" id="KW-1185">Reference proteome</keyword>
<evidence type="ECO:0000256" key="5">
    <source>
        <dbReference type="ARBA" id="ARBA00023237"/>
    </source>
</evidence>
<dbReference type="InterPro" id="IPR012944">
    <property type="entry name" value="SusD_RagB_dom"/>
</dbReference>
<keyword evidence="5" id="KW-0998">Cell outer membrane</keyword>
<comment type="similarity">
    <text evidence="2">Belongs to the SusD family.</text>
</comment>
<dbReference type="OrthoDB" id="618454at2"/>
<gene>
    <name evidence="8" type="ORF">MgSA37_03898</name>
</gene>